<feature type="transmembrane region" description="Helical" evidence="1">
    <location>
        <begin position="217"/>
        <end position="236"/>
    </location>
</feature>
<feature type="transmembrane region" description="Helical" evidence="1">
    <location>
        <begin position="256"/>
        <end position="274"/>
    </location>
</feature>
<evidence type="ECO:0000313" key="2">
    <source>
        <dbReference type="EMBL" id="WTQ79684.1"/>
    </source>
</evidence>
<dbReference type="EMBL" id="CP108164">
    <property type="protein sequence ID" value="WTQ79684.1"/>
    <property type="molecule type" value="Genomic_DNA"/>
</dbReference>
<protein>
    <submittedName>
        <fullName evidence="2">Amino acid:polyamine antiporter</fullName>
    </submittedName>
</protein>
<feature type="transmembrane region" description="Helical" evidence="1">
    <location>
        <begin position="185"/>
        <end position="205"/>
    </location>
</feature>
<keyword evidence="1" id="KW-0812">Transmembrane</keyword>
<keyword evidence="1" id="KW-0472">Membrane</keyword>
<gene>
    <name evidence="2" type="ORF">OG350_04935</name>
</gene>
<dbReference type="RefSeq" id="WP_405445608.1">
    <property type="nucleotide sequence ID" value="NZ_CP108164.1"/>
</dbReference>
<feature type="transmembrane region" description="Helical" evidence="1">
    <location>
        <begin position="320"/>
        <end position="338"/>
    </location>
</feature>
<evidence type="ECO:0000256" key="1">
    <source>
        <dbReference type="SAM" id="Phobius"/>
    </source>
</evidence>
<organism evidence="2 3">
    <name type="scientific">Streptomyces achromogenes</name>
    <dbReference type="NCBI Taxonomy" id="67255"/>
    <lineage>
        <taxon>Bacteria</taxon>
        <taxon>Bacillati</taxon>
        <taxon>Actinomycetota</taxon>
        <taxon>Actinomycetes</taxon>
        <taxon>Kitasatosporales</taxon>
        <taxon>Streptomycetaceae</taxon>
        <taxon>Streptomyces</taxon>
    </lineage>
</organism>
<name>A0ABZ1KGB5_STRAH</name>
<feature type="transmembrane region" description="Helical" evidence="1">
    <location>
        <begin position="295"/>
        <end position="314"/>
    </location>
</feature>
<dbReference type="GeneID" id="97279743"/>
<accession>A0ABZ1KGB5</accession>
<feature type="transmembrane region" description="Helical" evidence="1">
    <location>
        <begin position="117"/>
        <end position="135"/>
    </location>
</feature>
<feature type="transmembrane region" description="Helical" evidence="1">
    <location>
        <begin position="32"/>
        <end position="53"/>
    </location>
</feature>
<feature type="transmembrane region" description="Helical" evidence="1">
    <location>
        <begin position="80"/>
        <end position="105"/>
    </location>
</feature>
<feature type="transmembrane region" description="Helical" evidence="1">
    <location>
        <begin position="147"/>
        <end position="165"/>
    </location>
</feature>
<dbReference type="Proteomes" id="UP001622557">
    <property type="component" value="Chromosome"/>
</dbReference>
<reference evidence="2 3" key="1">
    <citation type="submission" date="2022-10" db="EMBL/GenBank/DDBJ databases">
        <title>The complete genomes of actinobacterial strains from the NBC collection.</title>
        <authorList>
            <person name="Joergensen T.S."/>
            <person name="Alvarez Arevalo M."/>
            <person name="Sterndorff E.B."/>
            <person name="Faurdal D."/>
            <person name="Vuksanovic O."/>
            <person name="Mourched A.-S."/>
            <person name="Charusanti P."/>
            <person name="Shaw S."/>
            <person name="Blin K."/>
            <person name="Weber T."/>
        </authorList>
    </citation>
    <scope>NUCLEOTIDE SEQUENCE [LARGE SCALE GENOMIC DNA]</scope>
    <source>
        <strain evidence="2 3">NBC_00156</strain>
    </source>
</reference>
<keyword evidence="1" id="KW-1133">Transmembrane helix</keyword>
<proteinExistence type="predicted"/>
<keyword evidence="3" id="KW-1185">Reference proteome</keyword>
<feature type="transmembrane region" description="Helical" evidence="1">
    <location>
        <begin position="350"/>
        <end position="370"/>
    </location>
</feature>
<sequence>MTIAGQVCRGVLGAGMLVMPPVVAALAHGHSLLVWCAHLLLGGSVSLLLAALVRTRTGPMPLAGTVGALLGTWAERAVDAVFAVAFTAGQAAIAWFTATCLMAAADGAPPRPGAGGLPLALGILGVAVAVALSPLTFPPAVLRVRPWAAGVVALGCVLWGGPGIPARGAHSVLAPPGLSPHGAQWLALAALFFAGVGWEVVTGVVPATASGARGTALGVCLGIAGVAAVHLGLAAVQRFAGAAPAAPAASPAPVRWTLAVAAAVVLTSYCVTNVRTAAKIAARLYPGGRRTTGRGPARTLVATVGAACCAFAWAGAGDGAVPLLLLGPAVAAVIGYALGAAAAVRRGGPLLRCAGVAVLLALGGVTALTVRSLSGA</sequence>
<evidence type="ECO:0000313" key="3">
    <source>
        <dbReference type="Proteomes" id="UP001622557"/>
    </source>
</evidence>
<feature type="transmembrane region" description="Helical" evidence="1">
    <location>
        <begin position="7"/>
        <end position="26"/>
    </location>
</feature>